<dbReference type="Gene3D" id="3.30.9.10">
    <property type="entry name" value="D-Amino Acid Oxidase, subunit A, domain 2"/>
    <property type="match status" value="1"/>
</dbReference>
<feature type="domain" description="FAD dependent oxidoreductase" evidence="2">
    <location>
        <begin position="29"/>
        <end position="385"/>
    </location>
</feature>
<dbReference type="Pfam" id="PF01266">
    <property type="entry name" value="DAO"/>
    <property type="match status" value="1"/>
</dbReference>
<dbReference type="PANTHER" id="PTHR13847">
    <property type="entry name" value="SARCOSINE DEHYDROGENASE-RELATED"/>
    <property type="match status" value="1"/>
</dbReference>
<dbReference type="Gene3D" id="3.50.50.60">
    <property type="entry name" value="FAD/NAD(P)-binding domain"/>
    <property type="match status" value="1"/>
</dbReference>
<reference evidence="3" key="1">
    <citation type="submission" date="2020-08" db="EMBL/GenBank/DDBJ databases">
        <title>Ramlibacter sp. GTP1 16S ribosomal RNA gene genome sequencing and assembly.</title>
        <authorList>
            <person name="Kang M."/>
        </authorList>
    </citation>
    <scope>NUCLEOTIDE SEQUENCE</scope>
    <source>
        <strain evidence="3">GTP1</strain>
    </source>
</reference>
<dbReference type="InterPro" id="IPR036188">
    <property type="entry name" value="FAD/NAD-bd_sf"/>
</dbReference>
<evidence type="ECO:0000259" key="2">
    <source>
        <dbReference type="Pfam" id="PF01266"/>
    </source>
</evidence>
<keyword evidence="1" id="KW-0560">Oxidoreductase</keyword>
<gene>
    <name evidence="3" type="ORF">H8R02_25730</name>
</gene>
<accession>A0A923MEC7</accession>
<organism evidence="3 4">
    <name type="scientific">Ramlibacter albus</name>
    <dbReference type="NCBI Taxonomy" id="2079448"/>
    <lineage>
        <taxon>Bacteria</taxon>
        <taxon>Pseudomonadati</taxon>
        <taxon>Pseudomonadota</taxon>
        <taxon>Betaproteobacteria</taxon>
        <taxon>Burkholderiales</taxon>
        <taxon>Comamonadaceae</taxon>
        <taxon>Ramlibacter</taxon>
    </lineage>
</organism>
<dbReference type="InterPro" id="IPR006076">
    <property type="entry name" value="FAD-dep_OxRdtase"/>
</dbReference>
<name>A0A923MEC7_9BURK</name>
<evidence type="ECO:0000313" key="4">
    <source>
        <dbReference type="Proteomes" id="UP000596827"/>
    </source>
</evidence>
<comment type="caution">
    <text evidence="3">The sequence shown here is derived from an EMBL/GenBank/DDBJ whole genome shotgun (WGS) entry which is preliminary data.</text>
</comment>
<proteinExistence type="predicted"/>
<dbReference type="Proteomes" id="UP000596827">
    <property type="component" value="Unassembled WGS sequence"/>
</dbReference>
<protein>
    <submittedName>
        <fullName evidence="3">FAD-binding oxidoreductase</fullName>
    </submittedName>
</protein>
<dbReference type="PANTHER" id="PTHR13847:SF281">
    <property type="entry name" value="FAD DEPENDENT OXIDOREDUCTASE DOMAIN-CONTAINING PROTEIN"/>
    <property type="match status" value="1"/>
</dbReference>
<evidence type="ECO:0000256" key="1">
    <source>
        <dbReference type="ARBA" id="ARBA00023002"/>
    </source>
</evidence>
<dbReference type="SUPFAM" id="SSF51905">
    <property type="entry name" value="FAD/NAD(P)-binding domain"/>
    <property type="match status" value="1"/>
</dbReference>
<dbReference type="RefSeq" id="WP_187084376.1">
    <property type="nucleotide sequence ID" value="NZ_JACORU010000013.1"/>
</dbReference>
<dbReference type="AlphaFoldDB" id="A0A923MEC7"/>
<dbReference type="EMBL" id="JACORU010000013">
    <property type="protein sequence ID" value="MBC5767889.1"/>
    <property type="molecule type" value="Genomic_DNA"/>
</dbReference>
<keyword evidence="4" id="KW-1185">Reference proteome</keyword>
<evidence type="ECO:0000313" key="3">
    <source>
        <dbReference type="EMBL" id="MBC5767889.1"/>
    </source>
</evidence>
<dbReference type="GO" id="GO:0016491">
    <property type="term" value="F:oxidoreductase activity"/>
    <property type="evidence" value="ECO:0007669"/>
    <property type="project" value="UniProtKB-KW"/>
</dbReference>
<dbReference type="GO" id="GO:0005737">
    <property type="term" value="C:cytoplasm"/>
    <property type="evidence" value="ECO:0007669"/>
    <property type="project" value="TreeGrafter"/>
</dbReference>
<sequence length="429" mass="46404">MQDYPASWWAASSRHACDFAALREDIETHVAVIGAGFTGLSAAHHLCELGLRCVVLEANRIGWGASGRNGGIAVPRYKFTYPELEDKYGEATALLMYRAAHDAVDSLERIVRQHGLDCGFVRSGHLTPVVSASDVARFIADVEWLASRVHDTAPRMLDAAEASRRIGTAFYSAAYHEPRGGVIHPLEYCITLANALYAAGVRIHCGTPATRWQVEGDGVVVHTPNGRVRAKQLVIASNAYSDLTPAGKPLEKRVVPVASAVIATEPLPPDLRESLLPGGEAATDAKRLTNYYRVLRDGSFFFGGRGGASSRASQRIYDRLRRDMVAIFPQLASVAVRHQWFGLVAMTLDTLPHVGSLDARVHYGMGYNGRGVALSALFGRLLANRVAGHAPAVGPMSSGRFEPIPFHALRVPAKQVAITWKQLVDALGV</sequence>